<proteinExistence type="predicted"/>
<keyword evidence="7" id="KW-0851">Voltage-gated channel</keyword>
<keyword evidence="9 13" id="KW-1133">Transmembrane helix</keyword>
<dbReference type="Gene3D" id="1.10.287.70">
    <property type="match status" value="1"/>
</dbReference>
<dbReference type="Pfam" id="PF13499">
    <property type="entry name" value="EF-hand_7"/>
    <property type="match status" value="1"/>
</dbReference>
<dbReference type="InterPro" id="IPR002048">
    <property type="entry name" value="EF_hand_dom"/>
</dbReference>
<reference evidence="15" key="1">
    <citation type="submission" date="2021-02" db="EMBL/GenBank/DDBJ databases">
        <authorList>
            <person name="Dougan E. K."/>
            <person name="Rhodes N."/>
            <person name="Thang M."/>
            <person name="Chan C."/>
        </authorList>
    </citation>
    <scope>NUCLEOTIDE SEQUENCE</scope>
</reference>
<keyword evidence="10" id="KW-0406">Ion transport</keyword>
<dbReference type="SMART" id="SM00054">
    <property type="entry name" value="EFh"/>
    <property type="match status" value="2"/>
</dbReference>
<evidence type="ECO:0000256" key="6">
    <source>
        <dbReference type="ARBA" id="ARBA00022837"/>
    </source>
</evidence>
<dbReference type="GO" id="GO:0001508">
    <property type="term" value="P:action potential"/>
    <property type="evidence" value="ECO:0007669"/>
    <property type="project" value="TreeGrafter"/>
</dbReference>
<name>A0A812JCU1_9DINO</name>
<dbReference type="CDD" id="cd00051">
    <property type="entry name" value="EFh"/>
    <property type="match status" value="1"/>
</dbReference>
<keyword evidence="16" id="KW-1185">Reference proteome</keyword>
<keyword evidence="4 13" id="KW-0812">Transmembrane</keyword>
<sequence>MNRSIYDKKLQDTVNIWRLIEISAAFSYLNFIRWLCGLPKVIQVSIEGLLLVELLAHFFATRCAERRAFLKNPYNIIDFVAILPMALRLQVGIATPTRDENAVIHYLLYCLVPVVRQLKLIRKFPKVQLLLHVLSTTFDALKLLLFLVCLIVLMFGCAFYVLEPEAMDSLSTSIYLCTVTVTTVGTCDMNPVTPVGKIMAGALCLTSVLFMAMPLSVLGNAMSQTWADRHRIVLITQARRKLKNLGYTAEHMPKLFSKFDKDGNGELEMDEFCDLVAKMRIGMKHSEATELFLAFDEDGDGGITEMEFMKALYPLDYRRIYRRASGVSWGA</sequence>
<keyword evidence="6" id="KW-0106">Calcium</keyword>
<protein>
    <submittedName>
        <fullName evidence="15">Kcna1 protein</fullName>
    </submittedName>
</protein>
<dbReference type="GO" id="GO:0008076">
    <property type="term" value="C:voltage-gated potassium channel complex"/>
    <property type="evidence" value="ECO:0007669"/>
    <property type="project" value="InterPro"/>
</dbReference>
<dbReference type="Proteomes" id="UP000604046">
    <property type="component" value="Unassembled WGS sequence"/>
</dbReference>
<evidence type="ECO:0000256" key="9">
    <source>
        <dbReference type="ARBA" id="ARBA00022989"/>
    </source>
</evidence>
<evidence type="ECO:0000256" key="3">
    <source>
        <dbReference type="ARBA" id="ARBA00022538"/>
    </source>
</evidence>
<evidence type="ECO:0000256" key="7">
    <source>
        <dbReference type="ARBA" id="ARBA00022882"/>
    </source>
</evidence>
<keyword evidence="11 13" id="KW-0472">Membrane</keyword>
<evidence type="ECO:0000256" key="1">
    <source>
        <dbReference type="ARBA" id="ARBA00004141"/>
    </source>
</evidence>
<dbReference type="Gene3D" id="1.10.238.10">
    <property type="entry name" value="EF-hand"/>
    <property type="match status" value="1"/>
</dbReference>
<keyword evidence="5" id="KW-0631">Potassium channel</keyword>
<dbReference type="SUPFAM" id="SSF81324">
    <property type="entry name" value="Voltage-gated potassium channels"/>
    <property type="match status" value="1"/>
</dbReference>
<evidence type="ECO:0000313" key="15">
    <source>
        <dbReference type="EMBL" id="CAE7203720.1"/>
    </source>
</evidence>
<keyword evidence="3" id="KW-0633">Potassium transport</keyword>
<evidence type="ECO:0000256" key="8">
    <source>
        <dbReference type="ARBA" id="ARBA00022958"/>
    </source>
</evidence>
<dbReference type="PANTHER" id="PTHR11537:SF254">
    <property type="entry name" value="POTASSIUM VOLTAGE-GATED CHANNEL PROTEIN SHAB"/>
    <property type="match status" value="1"/>
</dbReference>
<keyword evidence="8" id="KW-0630">Potassium</keyword>
<gene>
    <name evidence="15" type="primary">Kcna1</name>
    <name evidence="15" type="ORF">SNAT2548_LOCUS6284</name>
</gene>
<dbReference type="PANTHER" id="PTHR11537">
    <property type="entry name" value="VOLTAGE-GATED POTASSIUM CHANNEL"/>
    <property type="match status" value="1"/>
</dbReference>
<dbReference type="InterPro" id="IPR027359">
    <property type="entry name" value="Volt_channel_dom_sf"/>
</dbReference>
<dbReference type="InterPro" id="IPR018247">
    <property type="entry name" value="EF_Hand_1_Ca_BS"/>
</dbReference>
<evidence type="ECO:0000256" key="12">
    <source>
        <dbReference type="ARBA" id="ARBA00023303"/>
    </source>
</evidence>
<dbReference type="Gene3D" id="1.20.120.350">
    <property type="entry name" value="Voltage-gated potassium channels. Chain C"/>
    <property type="match status" value="1"/>
</dbReference>
<dbReference type="GO" id="GO:0005509">
    <property type="term" value="F:calcium ion binding"/>
    <property type="evidence" value="ECO:0007669"/>
    <property type="project" value="InterPro"/>
</dbReference>
<feature type="domain" description="EF-hand" evidence="14">
    <location>
        <begin position="283"/>
        <end position="318"/>
    </location>
</feature>
<keyword evidence="12" id="KW-0407">Ion channel</keyword>
<dbReference type="InterPro" id="IPR011992">
    <property type="entry name" value="EF-hand-dom_pair"/>
</dbReference>
<dbReference type="OrthoDB" id="26525at2759"/>
<dbReference type="PRINTS" id="PR00169">
    <property type="entry name" value="KCHANNEL"/>
</dbReference>
<dbReference type="PROSITE" id="PS50222">
    <property type="entry name" value="EF_HAND_2"/>
    <property type="match status" value="2"/>
</dbReference>
<dbReference type="SUPFAM" id="SSF47473">
    <property type="entry name" value="EF-hand"/>
    <property type="match status" value="1"/>
</dbReference>
<comment type="caution">
    <text evidence="15">The sequence shown here is derived from an EMBL/GenBank/DDBJ whole genome shotgun (WGS) entry which is preliminary data.</text>
</comment>
<dbReference type="InterPro" id="IPR028325">
    <property type="entry name" value="VG_K_chnl"/>
</dbReference>
<dbReference type="EMBL" id="CAJNDS010000413">
    <property type="protein sequence ID" value="CAE7203720.1"/>
    <property type="molecule type" value="Genomic_DNA"/>
</dbReference>
<evidence type="ECO:0000256" key="5">
    <source>
        <dbReference type="ARBA" id="ARBA00022826"/>
    </source>
</evidence>
<feature type="transmembrane region" description="Helical" evidence="13">
    <location>
        <begin position="198"/>
        <end position="221"/>
    </location>
</feature>
<evidence type="ECO:0000259" key="14">
    <source>
        <dbReference type="PROSITE" id="PS50222"/>
    </source>
</evidence>
<evidence type="ECO:0000256" key="13">
    <source>
        <dbReference type="SAM" id="Phobius"/>
    </source>
</evidence>
<comment type="subcellular location">
    <subcellularLocation>
        <location evidence="1">Membrane</location>
        <topology evidence="1">Multi-pass membrane protein</topology>
    </subcellularLocation>
</comment>
<dbReference type="PROSITE" id="PS00018">
    <property type="entry name" value="EF_HAND_1"/>
    <property type="match status" value="1"/>
</dbReference>
<feature type="transmembrane region" description="Helical" evidence="13">
    <location>
        <begin position="143"/>
        <end position="162"/>
    </location>
</feature>
<dbReference type="GO" id="GO:0005249">
    <property type="term" value="F:voltage-gated potassium channel activity"/>
    <property type="evidence" value="ECO:0007669"/>
    <property type="project" value="InterPro"/>
</dbReference>
<feature type="domain" description="EF-hand" evidence="14">
    <location>
        <begin position="247"/>
        <end position="282"/>
    </location>
</feature>
<evidence type="ECO:0000313" key="16">
    <source>
        <dbReference type="Proteomes" id="UP000604046"/>
    </source>
</evidence>
<dbReference type="Pfam" id="PF00520">
    <property type="entry name" value="Ion_trans"/>
    <property type="match status" value="1"/>
</dbReference>
<evidence type="ECO:0000256" key="10">
    <source>
        <dbReference type="ARBA" id="ARBA00023065"/>
    </source>
</evidence>
<dbReference type="AlphaFoldDB" id="A0A812JCU1"/>
<evidence type="ECO:0000256" key="2">
    <source>
        <dbReference type="ARBA" id="ARBA00022448"/>
    </source>
</evidence>
<evidence type="ECO:0000256" key="4">
    <source>
        <dbReference type="ARBA" id="ARBA00022692"/>
    </source>
</evidence>
<dbReference type="InterPro" id="IPR005821">
    <property type="entry name" value="Ion_trans_dom"/>
</dbReference>
<accession>A0A812JCU1</accession>
<keyword evidence="2" id="KW-0813">Transport</keyword>
<organism evidence="15 16">
    <name type="scientific">Symbiodinium natans</name>
    <dbReference type="NCBI Taxonomy" id="878477"/>
    <lineage>
        <taxon>Eukaryota</taxon>
        <taxon>Sar</taxon>
        <taxon>Alveolata</taxon>
        <taxon>Dinophyceae</taxon>
        <taxon>Suessiales</taxon>
        <taxon>Symbiodiniaceae</taxon>
        <taxon>Symbiodinium</taxon>
    </lineage>
</organism>
<evidence type="ECO:0000256" key="11">
    <source>
        <dbReference type="ARBA" id="ARBA00023136"/>
    </source>
</evidence>